<keyword evidence="6 14" id="KW-0547">Nucleotide-binding</keyword>
<evidence type="ECO:0000256" key="8">
    <source>
        <dbReference type="ARBA" id="ARBA00022917"/>
    </source>
</evidence>
<dbReference type="InterPro" id="IPR014729">
    <property type="entry name" value="Rossmann-like_a/b/a_fold"/>
</dbReference>
<dbReference type="GO" id="GO:0002161">
    <property type="term" value="F:aminoacyl-tRNA deacylase activity"/>
    <property type="evidence" value="ECO:0007669"/>
    <property type="project" value="InterPro"/>
</dbReference>
<dbReference type="InterPro" id="IPR033709">
    <property type="entry name" value="Anticodon_Ile_ABEc"/>
</dbReference>
<evidence type="ECO:0000259" key="15">
    <source>
        <dbReference type="Pfam" id="PF00133"/>
    </source>
</evidence>
<evidence type="ECO:0000256" key="6">
    <source>
        <dbReference type="ARBA" id="ARBA00022741"/>
    </source>
</evidence>
<dbReference type="InterPro" id="IPR013155">
    <property type="entry name" value="M/V/L/I-tRNA-synth_anticd-bd"/>
</dbReference>
<dbReference type="FunFam" id="3.90.740.10:FF:000044">
    <property type="entry name" value="Isoleucine--tRNA ligase"/>
    <property type="match status" value="1"/>
</dbReference>
<evidence type="ECO:0000256" key="13">
    <source>
        <dbReference type="ARBA" id="ARBA00072822"/>
    </source>
</evidence>
<dbReference type="AlphaFoldDB" id="A0A2T9YB31"/>
<comment type="caution">
    <text evidence="17">The sequence shown here is derived from an EMBL/GenBank/DDBJ whole genome shotgun (WGS) entry which is preliminary data.</text>
</comment>
<evidence type="ECO:0000256" key="1">
    <source>
        <dbReference type="ARBA" id="ARBA00004496"/>
    </source>
</evidence>
<dbReference type="GO" id="GO:0000049">
    <property type="term" value="F:tRNA binding"/>
    <property type="evidence" value="ECO:0007669"/>
    <property type="project" value="InterPro"/>
</dbReference>
<dbReference type="PANTHER" id="PTHR42780">
    <property type="entry name" value="SOLEUCYL-TRNA SYNTHETASE"/>
    <property type="match status" value="1"/>
</dbReference>
<dbReference type="Pfam" id="PF00133">
    <property type="entry name" value="tRNA-synt_1"/>
    <property type="match status" value="1"/>
</dbReference>
<dbReference type="GO" id="GO:0004822">
    <property type="term" value="F:isoleucine-tRNA ligase activity"/>
    <property type="evidence" value="ECO:0007669"/>
    <property type="project" value="UniProtKB-EC"/>
</dbReference>
<evidence type="ECO:0000256" key="14">
    <source>
        <dbReference type="RuleBase" id="RU363035"/>
    </source>
</evidence>
<dbReference type="EMBL" id="MBFR01000308">
    <property type="protein sequence ID" value="PVU89519.1"/>
    <property type="molecule type" value="Genomic_DNA"/>
</dbReference>
<evidence type="ECO:0000256" key="4">
    <source>
        <dbReference type="ARBA" id="ARBA00022490"/>
    </source>
</evidence>
<dbReference type="GO" id="GO:0005737">
    <property type="term" value="C:cytoplasm"/>
    <property type="evidence" value="ECO:0007669"/>
    <property type="project" value="UniProtKB-SubCell"/>
</dbReference>
<comment type="subcellular location">
    <subcellularLocation>
        <location evidence="1">Cytoplasm</location>
    </subcellularLocation>
</comment>
<dbReference type="PANTHER" id="PTHR42780:SF1">
    <property type="entry name" value="ISOLEUCINE--TRNA LIGASE, CYTOPLASMIC"/>
    <property type="match status" value="1"/>
</dbReference>
<dbReference type="FunFam" id="3.40.50.620:FF:000050">
    <property type="entry name" value="Isoleucyl-tRNA synthetase,cytoplasmic"/>
    <property type="match status" value="1"/>
</dbReference>
<dbReference type="PROSITE" id="PS00178">
    <property type="entry name" value="AA_TRNA_LIGASE_I"/>
    <property type="match status" value="1"/>
</dbReference>
<dbReference type="Proteomes" id="UP000245383">
    <property type="component" value="Unassembled WGS sequence"/>
</dbReference>
<dbReference type="Gene3D" id="1.10.730.10">
    <property type="entry name" value="Isoleucyl-tRNA Synthetase, Domain 1"/>
    <property type="match status" value="1"/>
</dbReference>
<evidence type="ECO:0000256" key="7">
    <source>
        <dbReference type="ARBA" id="ARBA00022840"/>
    </source>
</evidence>
<dbReference type="FunFam" id="1.10.730.10:FF:000004">
    <property type="entry name" value="Isoleucyl-tRNA synthetase, cytoplasmic"/>
    <property type="match status" value="1"/>
</dbReference>
<evidence type="ECO:0000256" key="5">
    <source>
        <dbReference type="ARBA" id="ARBA00022598"/>
    </source>
</evidence>
<proteinExistence type="inferred from homology"/>
<evidence type="ECO:0000259" key="16">
    <source>
        <dbReference type="Pfam" id="PF08264"/>
    </source>
</evidence>
<gene>
    <name evidence="17" type="ORF">BB561_005302</name>
</gene>
<keyword evidence="4" id="KW-0963">Cytoplasm</keyword>
<sequence length="1083" mass="124889">MTSQQESTQVSFPNEEEKIIEFWKDIDAFRTSLKLSEGKKHFTFYDGPPFATGLPHYGHLLSGTIKDIITRYAHNTGHYVDRRFGWDCHGLPVEYEIDKSLGIRFRQDVLDMGIDKYNDACRSIVMRYSSEWRKTVERMGRWIDFDNDYKTLNISFMESVWWVFKQLFDKDQVYRGVTVMPYSTGCKTPLSNFEASQSYKDLSDPAVVVGFKVAEEDNLYLLAWTTTPWTLPSNLALCVNKDFSYVKILDEETGKHFILSENRLVSLYKDPKKAKFSVVSKMLGAELVGTKYEPLFNYFAESYGHKAFKVLSDPYVSDADGTGIVHQAPGFGEDDYRVCNAHNIVSSTDSIPCPVDDDGRYTAEVSDFVGIYVKDADKEICKKLKERGQLIRQATIVHSYPICWRSDIPLIYKAVPSWFVKVRNIQQQLLDANAKTQWVPGHVKEKRFANWLANARDWNISRSRFWGTPIPLWTNEDFTEIVCVGSVKELEELTGVSPITDIHREHIDNLTIPSPSGNGVLRRIDEVFDCWFESGSMPYSQNHYPFENKQLQEDNFPADFISEGIDQTRGWFYTLLVLSVHLRGVAPWKNLICSGLVLASDGKKMSKRLKNYPDPNLILTKYGADSLRLYLINSPVVRAELLRFKEEGVREIVSRIFLPWFNAFKFFQAQVLALKKDFGIDFATAPHHVSKNNVMDKWIMASTQSLIKFVRQEMDSYRLYTVVPGLLKMVDQLTNWYVRFNRKRLKGEDGPQNAFEALKTLYAVLLDMCRIMAPFTPFITETMYQSLKQYISKQTIEKWEVTDYRSLHFVPFPEVEEEYFDDNIVRAVQRMQTVIELGRFIREKNAISLKTPLSELVVIHSDPQYLEDVNQLSNYIKDELNIRELILTSDETNYGITYRAEADFKKLGIRLRGDMPRVKKALPTVANKDIKLAMETGELTVDGILLKSDELNIVRAFDKLSLSDTLADSSYESHSDKDVVILLDLKLRSDLIEEGLAREVINRVQRLRKKAGLQASDPVLYYLKIKDDKDNQLSNVLESQKQFLEKSLKQAIFDWSSKTQECFAEEDQEIGDSKFVLGFVHSK</sequence>
<comment type="catalytic activity">
    <reaction evidence="11">
        <text>tRNA(Ile) + L-isoleucine + ATP = L-isoleucyl-tRNA(Ile) + AMP + diphosphate</text>
        <dbReference type="Rhea" id="RHEA:11060"/>
        <dbReference type="Rhea" id="RHEA-COMP:9666"/>
        <dbReference type="Rhea" id="RHEA-COMP:9695"/>
        <dbReference type="ChEBI" id="CHEBI:30616"/>
        <dbReference type="ChEBI" id="CHEBI:33019"/>
        <dbReference type="ChEBI" id="CHEBI:58045"/>
        <dbReference type="ChEBI" id="CHEBI:78442"/>
        <dbReference type="ChEBI" id="CHEBI:78528"/>
        <dbReference type="ChEBI" id="CHEBI:456215"/>
        <dbReference type="EC" id="6.1.1.5"/>
    </reaction>
</comment>
<dbReference type="CDD" id="cd07961">
    <property type="entry name" value="Anticodon_Ia_Ile_ABEc"/>
    <property type="match status" value="1"/>
</dbReference>
<dbReference type="NCBIfam" id="TIGR00392">
    <property type="entry name" value="ileS"/>
    <property type="match status" value="1"/>
</dbReference>
<dbReference type="InterPro" id="IPR001412">
    <property type="entry name" value="aa-tRNA-synth_I_CS"/>
</dbReference>
<keyword evidence="9 14" id="KW-0030">Aminoacyl-tRNA synthetase</keyword>
<dbReference type="InterPro" id="IPR009080">
    <property type="entry name" value="tRNAsynth_Ia_anticodon-bd"/>
</dbReference>
<evidence type="ECO:0000313" key="18">
    <source>
        <dbReference type="Proteomes" id="UP000245383"/>
    </source>
</evidence>
<evidence type="ECO:0000256" key="3">
    <source>
        <dbReference type="ARBA" id="ARBA00013165"/>
    </source>
</evidence>
<keyword evidence="18" id="KW-1185">Reference proteome</keyword>
<dbReference type="Pfam" id="PF19302">
    <property type="entry name" value="DUF5915"/>
    <property type="match status" value="1"/>
</dbReference>
<evidence type="ECO:0000313" key="17">
    <source>
        <dbReference type="EMBL" id="PVU89519.1"/>
    </source>
</evidence>
<protein>
    <recommendedName>
        <fullName evidence="12">Isoleucine--tRNA ligase, cytoplasmic</fullName>
        <ecNumber evidence="3">6.1.1.5</ecNumber>
    </recommendedName>
    <alternativeName>
        <fullName evidence="10">Isoleucyl-tRNA synthetase</fullName>
    </alternativeName>
    <alternativeName>
        <fullName evidence="13">Probable isoleucine--tRNA ligase, cytoplasmic</fullName>
    </alternativeName>
</protein>
<comment type="similarity">
    <text evidence="2 14">Belongs to the class-I aminoacyl-tRNA synthetase family.</text>
</comment>
<dbReference type="Pfam" id="PF08264">
    <property type="entry name" value="Anticodon_1"/>
    <property type="match status" value="1"/>
</dbReference>
<feature type="domain" description="Methionyl/Valyl/Leucyl/Isoleucyl-tRNA synthetase anticodon-binding" evidence="16">
    <location>
        <begin position="696"/>
        <end position="855"/>
    </location>
</feature>
<dbReference type="SUPFAM" id="SSF47323">
    <property type="entry name" value="Anticodon-binding domain of a subclass of class I aminoacyl-tRNA synthetases"/>
    <property type="match status" value="1"/>
</dbReference>
<dbReference type="PRINTS" id="PR00984">
    <property type="entry name" value="TRNASYNTHILE"/>
</dbReference>
<feature type="domain" description="Aminoacyl-tRNA synthetase class Ia" evidence="15">
    <location>
        <begin position="19"/>
        <end position="640"/>
    </location>
</feature>
<evidence type="ECO:0000256" key="11">
    <source>
        <dbReference type="ARBA" id="ARBA00048359"/>
    </source>
</evidence>
<keyword evidence="8 14" id="KW-0648">Protein biosynthesis</keyword>
<dbReference type="SUPFAM" id="SSF50677">
    <property type="entry name" value="ValRS/IleRS/LeuRS editing domain"/>
    <property type="match status" value="1"/>
</dbReference>
<dbReference type="InterPro" id="IPR002300">
    <property type="entry name" value="aa-tRNA-synth_Ia"/>
</dbReference>
<evidence type="ECO:0000256" key="12">
    <source>
        <dbReference type="ARBA" id="ARBA00069879"/>
    </source>
</evidence>
<keyword evidence="5 14" id="KW-0436">Ligase</keyword>
<dbReference type="Gene3D" id="3.40.50.620">
    <property type="entry name" value="HUPs"/>
    <property type="match status" value="2"/>
</dbReference>
<dbReference type="CDD" id="cd00818">
    <property type="entry name" value="IleRS_core"/>
    <property type="match status" value="1"/>
</dbReference>
<dbReference type="OrthoDB" id="1706657at2759"/>
<dbReference type="EC" id="6.1.1.5" evidence="3"/>
<dbReference type="GO" id="GO:0006428">
    <property type="term" value="P:isoleucyl-tRNA aminoacylation"/>
    <property type="evidence" value="ECO:0007669"/>
    <property type="project" value="InterPro"/>
</dbReference>
<dbReference type="SUPFAM" id="SSF52374">
    <property type="entry name" value="Nucleotidylyl transferase"/>
    <property type="match status" value="1"/>
</dbReference>
<evidence type="ECO:0000256" key="2">
    <source>
        <dbReference type="ARBA" id="ARBA00005594"/>
    </source>
</evidence>
<keyword evidence="7 14" id="KW-0067">ATP-binding</keyword>
<dbReference type="InterPro" id="IPR009008">
    <property type="entry name" value="Val/Leu/Ile-tRNA-synth_edit"/>
</dbReference>
<reference evidence="17 18" key="1">
    <citation type="journal article" date="2018" name="MBio">
        <title>Comparative Genomics Reveals the Core Gene Toolbox for the Fungus-Insect Symbiosis.</title>
        <authorList>
            <person name="Wang Y."/>
            <person name="Stata M."/>
            <person name="Wang W."/>
            <person name="Stajich J.E."/>
            <person name="White M.M."/>
            <person name="Moncalvo J.M."/>
        </authorList>
    </citation>
    <scope>NUCLEOTIDE SEQUENCE [LARGE SCALE GENOMIC DNA]</scope>
    <source>
        <strain evidence="17 18">SWE-8-4</strain>
    </source>
</reference>
<dbReference type="InterPro" id="IPR002301">
    <property type="entry name" value="Ile-tRNA-ligase"/>
</dbReference>
<evidence type="ECO:0000256" key="9">
    <source>
        <dbReference type="ARBA" id="ARBA00023146"/>
    </source>
</evidence>
<name>A0A2T9YB31_9FUNG</name>
<accession>A0A2T9YB31</accession>
<dbReference type="FunFam" id="3.40.50.620:FF:000023">
    <property type="entry name" value="Isoleucyl-tRNA synthetase,cytoplasmic"/>
    <property type="match status" value="1"/>
</dbReference>
<organism evidence="17 18">
    <name type="scientific">Smittium simulii</name>
    <dbReference type="NCBI Taxonomy" id="133385"/>
    <lineage>
        <taxon>Eukaryota</taxon>
        <taxon>Fungi</taxon>
        <taxon>Fungi incertae sedis</taxon>
        <taxon>Zoopagomycota</taxon>
        <taxon>Kickxellomycotina</taxon>
        <taxon>Harpellomycetes</taxon>
        <taxon>Harpellales</taxon>
        <taxon>Legeriomycetaceae</taxon>
        <taxon>Smittium</taxon>
    </lineage>
</organism>
<dbReference type="STRING" id="133385.A0A2T9YB31"/>
<dbReference type="InterPro" id="IPR023586">
    <property type="entry name" value="Ile-tRNA-ligase_type2"/>
</dbReference>
<evidence type="ECO:0000256" key="10">
    <source>
        <dbReference type="ARBA" id="ARBA00032665"/>
    </source>
</evidence>
<dbReference type="HAMAP" id="MF_02003">
    <property type="entry name" value="Ile_tRNA_synth_type2"/>
    <property type="match status" value="1"/>
</dbReference>
<dbReference type="GO" id="GO:0005524">
    <property type="term" value="F:ATP binding"/>
    <property type="evidence" value="ECO:0007669"/>
    <property type="project" value="UniProtKB-KW"/>
</dbReference>